<dbReference type="AlphaFoldDB" id="A0A4Q5M3A0"/>
<accession>A0A4Q5M3A0</accession>
<keyword evidence="1" id="KW-0732">Signal</keyword>
<dbReference type="InterPro" id="IPR026950">
    <property type="entry name" value="Caps_assemb_Wzi"/>
</dbReference>
<evidence type="ECO:0000313" key="2">
    <source>
        <dbReference type="EMBL" id="RYU96846.1"/>
    </source>
</evidence>
<dbReference type="EMBL" id="SEWF01000005">
    <property type="protein sequence ID" value="RYU96846.1"/>
    <property type="molecule type" value="Genomic_DNA"/>
</dbReference>
<feature type="signal peptide" evidence="1">
    <location>
        <begin position="1"/>
        <end position="18"/>
    </location>
</feature>
<organism evidence="2 3">
    <name type="scientific">Emticicia agri</name>
    <dbReference type="NCBI Taxonomy" id="2492393"/>
    <lineage>
        <taxon>Bacteria</taxon>
        <taxon>Pseudomonadati</taxon>
        <taxon>Bacteroidota</taxon>
        <taxon>Cytophagia</taxon>
        <taxon>Cytophagales</taxon>
        <taxon>Leadbetterellaceae</taxon>
        <taxon>Emticicia</taxon>
    </lineage>
</organism>
<evidence type="ECO:0008006" key="4">
    <source>
        <dbReference type="Google" id="ProtNLM"/>
    </source>
</evidence>
<proteinExistence type="predicted"/>
<reference evidence="2 3" key="1">
    <citation type="submission" date="2019-02" db="EMBL/GenBank/DDBJ databases">
        <title>Bacterial novel species Emticicia sp. 17J42-9 isolated from soil.</title>
        <authorList>
            <person name="Jung H.-Y."/>
        </authorList>
    </citation>
    <scope>NUCLEOTIDE SEQUENCE [LARGE SCALE GENOMIC DNA]</scope>
    <source>
        <strain evidence="2 3">17J42-9</strain>
    </source>
</reference>
<dbReference type="Pfam" id="PF14052">
    <property type="entry name" value="Caps_assemb_Wzi"/>
    <property type="match status" value="1"/>
</dbReference>
<gene>
    <name evidence="2" type="ORF">EWM59_04780</name>
</gene>
<dbReference type="OrthoDB" id="9808260at2"/>
<dbReference type="Gene3D" id="2.40.160.130">
    <property type="entry name" value="Capsule assembly protein Wzi"/>
    <property type="match status" value="1"/>
</dbReference>
<dbReference type="Proteomes" id="UP000293162">
    <property type="component" value="Unassembled WGS sequence"/>
</dbReference>
<dbReference type="InterPro" id="IPR038636">
    <property type="entry name" value="Wzi_sf"/>
</dbReference>
<name>A0A4Q5M3A0_9BACT</name>
<protein>
    <recommendedName>
        <fullName evidence="4">Capsule assembly Wzi family protein</fullName>
    </recommendedName>
</protein>
<dbReference type="RefSeq" id="WP_130019801.1">
    <property type="nucleotide sequence ID" value="NZ_SEWF01000005.1"/>
</dbReference>
<comment type="caution">
    <text evidence="2">The sequence shown here is derived from an EMBL/GenBank/DDBJ whole genome shotgun (WGS) entry which is preliminary data.</text>
</comment>
<evidence type="ECO:0000256" key="1">
    <source>
        <dbReference type="SAM" id="SignalP"/>
    </source>
</evidence>
<sequence length="570" mass="66406">MRLSFIFFLGVICFSSSAQGTFTPLNSDYLHYIERYEIKSGKLSNKFYSNVKPITRKDLIGFIVNLEKDSSAKLSKVDHFNLAYLQNDSWEWLADAYPDGIDESKNTQNNTKKPLLKYFLQKKSDFYYFQNEDFDIHISPIFQFAFGNDNLTNNSPFTNTRGIELRGNLNKKLGFYTMLTENQIAYPQYVRDYSRLYNGFPYEGFTKVTNNDSTRMVTDFFSARGYITFKALKNLTLQFGHDKNFIGSGIRSLILSDFSAPYLHLKAITQVGRFQYINIFAQAVNKQVPVAKDGTEQIPPKYFTFHHLSANVTKNLNIGLFETVVFGQRKIGFDVNYLNPVIFYRYVEGHLGSVDNSIIGADFKYNFLRRFSLYGQLVLDEFNFKHFQRKGWWATKYATQIGLRYIDALGVKNLDLQFEYNLARPYIYSHNSTYSNFIHYNMPLAHPLGANFREFLFIARYQPVKRLTLNYNLMIAQHGEDYNFINWGGNIQRNYNLLRPYDYNNFIGQGNEANIQYIEVGASYMLGHNLFIDAGFQSRRVNYPETAQTTTSNIFSFGVRWNIGKRQLLF</sequence>
<evidence type="ECO:0000313" key="3">
    <source>
        <dbReference type="Proteomes" id="UP000293162"/>
    </source>
</evidence>
<keyword evidence="3" id="KW-1185">Reference proteome</keyword>
<feature type="chain" id="PRO_5020968570" description="Capsule assembly Wzi family protein" evidence="1">
    <location>
        <begin position="19"/>
        <end position="570"/>
    </location>
</feature>